<dbReference type="EMBL" id="CP042295">
    <property type="protein sequence ID" value="QDY86782.1"/>
    <property type="molecule type" value="Genomic_DNA"/>
</dbReference>
<feature type="coiled-coil region" evidence="1">
    <location>
        <begin position="692"/>
        <end position="782"/>
    </location>
</feature>
<feature type="signal peptide" evidence="2">
    <location>
        <begin position="1"/>
        <end position="22"/>
    </location>
</feature>
<accession>A0A5B8J6S2</accession>
<dbReference type="Gene3D" id="1.20.120.1850">
    <property type="entry name" value="Ebh helix bundles repeating unit (S and A modules)"/>
    <property type="match status" value="1"/>
</dbReference>
<organism evidence="3 4">
    <name type="scientific">Mycoplasma anserisalpingitidis</name>
    <dbReference type="NCBI Taxonomy" id="519450"/>
    <lineage>
        <taxon>Bacteria</taxon>
        <taxon>Bacillati</taxon>
        <taxon>Mycoplasmatota</taxon>
        <taxon>Mollicutes</taxon>
        <taxon>Mycoplasmataceae</taxon>
        <taxon>Mycoplasma</taxon>
    </lineage>
</organism>
<protein>
    <submittedName>
        <fullName evidence="3">Uncharacterized protein</fullName>
    </submittedName>
</protein>
<keyword evidence="2" id="KW-0732">Signal</keyword>
<evidence type="ECO:0000256" key="1">
    <source>
        <dbReference type="SAM" id="Coils"/>
    </source>
</evidence>
<feature type="chain" id="PRO_5022884331" evidence="2">
    <location>
        <begin position="23"/>
        <end position="1280"/>
    </location>
</feature>
<dbReference type="AlphaFoldDB" id="A0A5B8J6S2"/>
<dbReference type="KEGG" id="mans:FRW55_01225"/>
<evidence type="ECO:0000313" key="4">
    <source>
        <dbReference type="Proteomes" id="UP000318927"/>
    </source>
</evidence>
<dbReference type="RefSeq" id="WP_146368390.1">
    <property type="nucleotide sequence ID" value="NZ_CP042295.1"/>
</dbReference>
<keyword evidence="1" id="KW-0175">Coiled coil</keyword>
<feature type="coiled-coil region" evidence="1">
    <location>
        <begin position="293"/>
        <end position="327"/>
    </location>
</feature>
<proteinExistence type="predicted"/>
<keyword evidence="4" id="KW-1185">Reference proteome</keyword>
<name>A0A5B8J6S2_9MOLU</name>
<dbReference type="PROSITE" id="PS51257">
    <property type="entry name" value="PROKAR_LIPOPROTEIN"/>
    <property type="match status" value="1"/>
</dbReference>
<reference evidence="3 4" key="1">
    <citation type="journal article" date="2019" name="Microbiol. Resour. Announc.">
        <title>Complete Genome Sequences of Three Mycoplasma anserisalpingitis (Mycoplasma sp. 1220) Strains.</title>
        <authorList>
            <person name="Grozner D."/>
            <person name="Forro B."/>
            <person name="Kovacs A.B."/>
            <person name="Marton S."/>
            <person name="Banyai K."/>
            <person name="Kreizinger Z."/>
            <person name="Sulyok K.M."/>
            <person name="Gyuranecz M."/>
        </authorList>
    </citation>
    <scope>NUCLEOTIDE SEQUENCE [LARGE SCALE GENOMIC DNA]</scope>
    <source>
        <strain evidence="3 4">ATCC:BAA-2147</strain>
    </source>
</reference>
<dbReference type="Proteomes" id="UP000318927">
    <property type="component" value="Chromosome"/>
</dbReference>
<sequence>MKKRKLISIFSASAVILSSAGATVSCYSNENKNDSKKAKIVKIQNLLLNHVSFKLEFLNDYKNKTLNEINDVLNSDLSKINEELLNIKMKEFYVVFDYLKSKYDQIFDLINRTNEYIKKYENNSTVNSKVDVLKDKLKIQISFSITSIDGYITDLSNLINDNYVEESPENNDDSNTNNSKEAKIVKIQNLLLNHVTFKLEFLNDYKNKTLNEINDVLNSDLSKINEEMLNMKMKEFYSVFDYLKSKYDQILSVITESKKIIQSIDESNLNVQNIKNKLNEQINFSISSIDEYLNQLSELVDKFNEDLENENSEHMNLTIKVENLVKNIKKEISNNNFKRFEIINNETLNSLEKIIDENLENKEISELKLVINSLENLSIEYDENINKVAERFNKTLILLNEKIDYLTNLQNNVDASSNINDEIVKVMKWINKFDFNEFTEEELNYVYEQLSKQLLKIKELINEQNSDDLITQIRSLSNLSDEIINFFIEEINKTNDKNIVVENASKLNQNASELLELLSKNQNILNDINYLDSSNKDEFDNFWNQLNNNFYNKKLINKDIDFDQINQRFNQLLANFDGNSRIEILKQSNNQLITNIKVIDKIKNDLNELNIKNTRLKEFSEFNDKLIVFESKINDFINRYNVLNNVKSTELYNNAPADKKQKFEEKLNLFSNLLSNSLLNTFTDFDITLSELSKIINENSELEKVLEKTEIEKLEEYKEQAKENVKNKNIFSEEMLNKIISIIEAKNSTSEVEEVLNNVLEIEKMNENIKNSMEQINQIKNSEKYKNATEESKLSFDNKVKKYDEIYENNKIKSFETIQLVIEKQKELILSWTNIEEILKKQESNNSSENTNNSDEINTKINLIKEKITNYRAQNYYVDNFESKLTELSASNKVNIEDLTKLEGEIETFINDVKSLPTNYKNQIILTFTPLGLEKKYSGEYYLKEGQTVTLKVEMLYNNRTYSLRYFKSHNILIRYRFYVDAFKDSWSSVESNQINWENSTITLTPDKYNSTFNGVVRYNQDENNSVGTKQVIKFTKDDRVQNNAVTDPKSIKNYDIIQNKHLSNTHTSNRTEVQNILSSYYNNSYSSTVLDSENITYRDAMWIMFLNLFNSANFENKSDKFNIESEQFNQVFDQNGSFIYEINAISKQNLTDYKFTSLGGSFFDMVLTSTSYNNKFNIGANDKIKFIFSYTSNGQTPTIINSNQGDLSSVGSNYNIVGKYPFLMNIEGVFNFKIYINDNLKMNVSNTDANQLQSIPVFVLRKTDTEVIIYTTSSKASIG</sequence>
<evidence type="ECO:0000313" key="3">
    <source>
        <dbReference type="EMBL" id="QDY86782.1"/>
    </source>
</evidence>
<gene>
    <name evidence="3" type="ORF">FRW55_01225</name>
</gene>
<dbReference type="OrthoDB" id="401439at2"/>
<evidence type="ECO:0000256" key="2">
    <source>
        <dbReference type="SAM" id="SignalP"/>
    </source>
</evidence>